<sequence length="87" mass="9773">MKKILLVMLIFITAVFLLAFLPIGMGTTGLRPKTHGCIGIIIPAKFVYRIFPEAGIELPPFSYYVDGVNSSDRENKYCLGKDIWYGE</sequence>
<reference evidence="1 2" key="1">
    <citation type="journal article" date="2015" name="Nature">
        <title>rRNA introns, odd ribosomes, and small enigmatic genomes across a large radiation of phyla.</title>
        <authorList>
            <person name="Brown C.T."/>
            <person name="Hug L.A."/>
            <person name="Thomas B.C."/>
            <person name="Sharon I."/>
            <person name="Castelle C.J."/>
            <person name="Singh A."/>
            <person name="Wilkins M.J."/>
            <person name="Williams K.H."/>
            <person name="Banfield J.F."/>
        </authorList>
    </citation>
    <scope>NUCLEOTIDE SEQUENCE [LARGE SCALE GENOMIC DNA]</scope>
</reference>
<dbReference type="EMBL" id="LCPE01000001">
    <property type="protein sequence ID" value="KKU95061.1"/>
    <property type="molecule type" value="Genomic_DNA"/>
</dbReference>
<proteinExistence type="predicted"/>
<dbReference type="Proteomes" id="UP000034877">
    <property type="component" value="Unassembled WGS sequence"/>
</dbReference>
<evidence type="ECO:0000313" key="1">
    <source>
        <dbReference type="EMBL" id="KKU95061.1"/>
    </source>
</evidence>
<accession>A0A0G1ULS3</accession>
<dbReference type="AlphaFoldDB" id="A0A0G1ULS3"/>
<organism evidence="1 2">
    <name type="scientific">Candidatus Amesbacteria bacterium GW2011_GWC1_48_10</name>
    <dbReference type="NCBI Taxonomy" id="1618365"/>
    <lineage>
        <taxon>Bacteria</taxon>
        <taxon>Candidatus Amesiibacteriota</taxon>
    </lineage>
</organism>
<gene>
    <name evidence="1" type="ORF">UY22_C0001G0005</name>
</gene>
<evidence type="ECO:0000313" key="2">
    <source>
        <dbReference type="Proteomes" id="UP000034877"/>
    </source>
</evidence>
<comment type="caution">
    <text evidence="1">The sequence shown here is derived from an EMBL/GenBank/DDBJ whole genome shotgun (WGS) entry which is preliminary data.</text>
</comment>
<protein>
    <submittedName>
        <fullName evidence="1">Uncharacterized protein</fullName>
    </submittedName>
</protein>
<name>A0A0G1ULS3_9BACT</name>